<comment type="caution">
    <text evidence="2">The sequence shown here is derived from an EMBL/GenBank/DDBJ whole genome shotgun (WGS) entry which is preliminary data.</text>
</comment>
<feature type="signal peptide" evidence="1">
    <location>
        <begin position="1"/>
        <end position="19"/>
    </location>
</feature>
<evidence type="ECO:0000313" key="3">
    <source>
        <dbReference type="Proteomes" id="UP001595632"/>
    </source>
</evidence>
<protein>
    <submittedName>
        <fullName evidence="2">Uncharacterized protein</fullName>
    </submittedName>
</protein>
<accession>A0ABV7GSX3</accession>
<proteinExistence type="predicted"/>
<dbReference type="RefSeq" id="WP_275633379.1">
    <property type="nucleotide sequence ID" value="NZ_JARGYD010000005.1"/>
</dbReference>
<name>A0ABV7GSX3_9RHOB</name>
<keyword evidence="1" id="KW-0732">Signal</keyword>
<sequence length="83" mass="8587">MKTIIAAALALTAASPVLANDQLARSLGVEPGEYTLEELVVLKGAASETGNEARVYLGNLEDASRSTQNPVALNAFIAADEAE</sequence>
<reference evidence="3" key="1">
    <citation type="journal article" date="2019" name="Int. J. Syst. Evol. Microbiol.">
        <title>The Global Catalogue of Microorganisms (GCM) 10K type strain sequencing project: providing services to taxonomists for standard genome sequencing and annotation.</title>
        <authorList>
            <consortium name="The Broad Institute Genomics Platform"/>
            <consortium name="The Broad Institute Genome Sequencing Center for Infectious Disease"/>
            <person name="Wu L."/>
            <person name="Ma J."/>
        </authorList>
    </citation>
    <scope>NUCLEOTIDE SEQUENCE [LARGE SCALE GENOMIC DNA]</scope>
    <source>
        <strain evidence="3">KCTC 52366</strain>
    </source>
</reference>
<dbReference type="Proteomes" id="UP001595632">
    <property type="component" value="Unassembled WGS sequence"/>
</dbReference>
<gene>
    <name evidence="2" type="ORF">ACFOGP_07690</name>
</gene>
<organism evidence="2 3">
    <name type="scientific">Psychromarinibacter halotolerans</name>
    <dbReference type="NCBI Taxonomy" id="1775175"/>
    <lineage>
        <taxon>Bacteria</taxon>
        <taxon>Pseudomonadati</taxon>
        <taxon>Pseudomonadota</taxon>
        <taxon>Alphaproteobacteria</taxon>
        <taxon>Rhodobacterales</taxon>
        <taxon>Paracoccaceae</taxon>
        <taxon>Psychromarinibacter</taxon>
    </lineage>
</organism>
<evidence type="ECO:0000256" key="1">
    <source>
        <dbReference type="SAM" id="SignalP"/>
    </source>
</evidence>
<evidence type="ECO:0000313" key="2">
    <source>
        <dbReference type="EMBL" id="MFC3142586.1"/>
    </source>
</evidence>
<keyword evidence="3" id="KW-1185">Reference proteome</keyword>
<dbReference type="EMBL" id="JBHRTB010000010">
    <property type="protein sequence ID" value="MFC3142586.1"/>
    <property type="molecule type" value="Genomic_DNA"/>
</dbReference>
<feature type="chain" id="PRO_5046516255" evidence="1">
    <location>
        <begin position="20"/>
        <end position="83"/>
    </location>
</feature>